<feature type="non-terminal residue" evidence="1">
    <location>
        <position position="81"/>
    </location>
</feature>
<evidence type="ECO:0000313" key="1">
    <source>
        <dbReference type="EMBL" id="CAH0723099.1"/>
    </source>
</evidence>
<gene>
    <name evidence="1" type="ORF">BINO364_LOCUS8970</name>
</gene>
<dbReference type="Proteomes" id="UP000838878">
    <property type="component" value="Chromosome 3"/>
</dbReference>
<keyword evidence="2" id="KW-1185">Reference proteome</keyword>
<evidence type="ECO:0000313" key="2">
    <source>
        <dbReference type="Proteomes" id="UP000838878"/>
    </source>
</evidence>
<dbReference type="AlphaFoldDB" id="A0A8J9Y8L6"/>
<dbReference type="OrthoDB" id="1641903at2759"/>
<sequence length="81" mass="9369">MVVQGVVGKLGAVFIIIPQPRKHHVCNDRLVRLRNLYIIGFSQFFPLLLTRWMAAHGGVIHLFTYTTLHYTIQHIHQAMHP</sequence>
<organism evidence="1 2">
    <name type="scientific">Brenthis ino</name>
    <name type="common">lesser marbled fritillary</name>
    <dbReference type="NCBI Taxonomy" id="405034"/>
    <lineage>
        <taxon>Eukaryota</taxon>
        <taxon>Metazoa</taxon>
        <taxon>Ecdysozoa</taxon>
        <taxon>Arthropoda</taxon>
        <taxon>Hexapoda</taxon>
        <taxon>Insecta</taxon>
        <taxon>Pterygota</taxon>
        <taxon>Neoptera</taxon>
        <taxon>Endopterygota</taxon>
        <taxon>Lepidoptera</taxon>
        <taxon>Glossata</taxon>
        <taxon>Ditrysia</taxon>
        <taxon>Papilionoidea</taxon>
        <taxon>Nymphalidae</taxon>
        <taxon>Heliconiinae</taxon>
        <taxon>Argynnini</taxon>
        <taxon>Brenthis</taxon>
    </lineage>
</organism>
<name>A0A8J9Y8L6_9NEOP</name>
<dbReference type="EMBL" id="OV170223">
    <property type="protein sequence ID" value="CAH0723099.1"/>
    <property type="molecule type" value="Genomic_DNA"/>
</dbReference>
<proteinExistence type="predicted"/>
<reference evidence="1" key="1">
    <citation type="submission" date="2021-12" db="EMBL/GenBank/DDBJ databases">
        <authorList>
            <person name="Martin H S."/>
        </authorList>
    </citation>
    <scope>NUCLEOTIDE SEQUENCE</scope>
</reference>
<protein>
    <submittedName>
        <fullName evidence="1">Uncharacterized protein</fullName>
    </submittedName>
</protein>
<accession>A0A8J9Y8L6</accession>